<keyword evidence="4" id="KW-1185">Reference proteome</keyword>
<gene>
    <name evidence="1" type="ORF">J5U21_01688</name>
    <name evidence="2" type="ORF">J5U22_01569</name>
</gene>
<evidence type="ECO:0000313" key="3">
    <source>
        <dbReference type="Proteomes" id="UP000693941"/>
    </source>
</evidence>
<dbReference type="Proteomes" id="UP000693941">
    <property type="component" value="Chromosome"/>
</dbReference>
<evidence type="ECO:0000313" key="2">
    <source>
        <dbReference type="EMBL" id="QXJ35022.1"/>
    </source>
</evidence>
<dbReference type="AlphaFoldDB" id="A0A8F5BV55"/>
<organism evidence="1 3">
    <name type="scientific">Saccharolobus shibatae</name>
    <dbReference type="NCBI Taxonomy" id="2286"/>
    <lineage>
        <taxon>Archaea</taxon>
        <taxon>Thermoproteota</taxon>
        <taxon>Thermoprotei</taxon>
        <taxon>Sulfolobales</taxon>
        <taxon>Sulfolobaceae</taxon>
        <taxon>Saccharolobus</taxon>
    </lineage>
</organism>
<dbReference type="EMBL" id="CP077715">
    <property type="protein sequence ID" value="QXJ32037.1"/>
    <property type="molecule type" value="Genomic_DNA"/>
</dbReference>
<sequence length="38" mass="4544">MQRSKRAIKWGNVMNELVKGFNQVYFILSEILKDKVIF</sequence>
<accession>A0A8F5BV55</accession>
<proteinExistence type="predicted"/>
<evidence type="ECO:0000313" key="1">
    <source>
        <dbReference type="EMBL" id="QXJ32037.1"/>
    </source>
</evidence>
<name>A0A8F5BV55_9CREN</name>
<dbReference type="Proteomes" id="UP000694036">
    <property type="component" value="Chromosome"/>
</dbReference>
<reference evidence="1 4" key="1">
    <citation type="journal article" date="2021" name="Environ. Microbiol.">
        <title>New insights into the diversity and evolution of the archaeal mobilome from three complete genomes of Saccharolobus shibatae.</title>
        <authorList>
            <person name="Medvedeva S."/>
            <person name="Brandt D."/>
            <person name="Cvirkaite-Krupovic V."/>
            <person name="Liu Y."/>
            <person name="Severinov K."/>
            <person name="Ishino S."/>
            <person name="Ishino Y."/>
            <person name="Prangishvili D."/>
            <person name="Kalinowski J."/>
            <person name="Krupovic M."/>
        </authorList>
    </citation>
    <scope>NUCLEOTIDE SEQUENCE</scope>
    <source>
        <strain evidence="1">BEU9</strain>
        <strain evidence="2 4">S38A</strain>
    </source>
</reference>
<dbReference type="EMBL" id="CP077713">
    <property type="protein sequence ID" value="QXJ35022.1"/>
    <property type="molecule type" value="Genomic_DNA"/>
</dbReference>
<evidence type="ECO:0000313" key="4">
    <source>
        <dbReference type="Proteomes" id="UP000694036"/>
    </source>
</evidence>
<protein>
    <submittedName>
        <fullName evidence="1">Uncharacterized protein</fullName>
    </submittedName>
</protein>